<feature type="compositionally biased region" description="Low complexity" evidence="1">
    <location>
        <begin position="144"/>
        <end position="162"/>
    </location>
</feature>
<dbReference type="GO" id="GO:0019903">
    <property type="term" value="F:protein phosphatase binding"/>
    <property type="evidence" value="ECO:0007669"/>
    <property type="project" value="TreeGrafter"/>
</dbReference>
<evidence type="ECO:0000313" key="4">
    <source>
        <dbReference type="Proteomes" id="UP001372834"/>
    </source>
</evidence>
<sequence length="798" mass="88197">MSRPSKAAPMAKKVAPPAVPEVFRHSGSSFGSAGYASSEDGFPLPPADTQSNISDRSDLYGVSGKSSGQGNQFNYQSFTFPGKGVYYHHQQSLQEDQGIDLTQSPGRDSPGSSGSGSGSRHSTASLDSGRASGSHLLGSRAPGSTLSSSPRCSISSSSIVSSEHGGPGAKVERHIQERIPDQDIIHMWLQDLHFEEYFTLFVAAGYDMPTISKMTPEDLTAIGIKKPNHRKKLKAEIAQLNISDGLPEYIPGSMEEWLTLLRLEEYIATFRQQGYQSVEDVTQLAWEDLEEAGVVKLGHQKRLLLAIKRVKDIRAGKIFSHVGSHTLVTQTKPSHLVGLKFQVMSKIRFKKRETHQAEEQKVIVTGFHARLVHTPFLRIFKNFADLQAELHTPSPGSVENPYHNAMSRSFNHHWDMETTTRHFLGYSSPYYPDIVPIKIRGGRGKSLESLEDGERAGTHHTFSPDNTRTFYYNNSNINSGNNLQMQYGGWRRSYEDGDITPTNEAMVALHEGGGTLPRPRGLVRPRPVAKIPATRNTTSHYFEKPSYNIYDMKEFSVEPLKEVDLIQSDPTGDLPDKCSVPPSMAPISGIYDYKYRYSVAESNPGMIHNNPVIMHNTPSLRRRPPSPPKRQSSHPNDLQTTIDCNSPKDNGMIQQTTVVELHTHSSISLPNYSAPSPSSDLSTQLETLHLNWRSENPDQEDEQQLIAALAQARNGSDASFKSSSSAESDSLPFANENAGTIKQRARCQANEFSGEGRSGEQGQEPADVLSDIGNMLANLTDELDAMLEEEKRQGLNLE</sequence>
<dbReference type="SMART" id="SM00454">
    <property type="entry name" value="SAM"/>
    <property type="match status" value="2"/>
</dbReference>
<feature type="region of interest" description="Disordered" evidence="1">
    <location>
        <begin position="99"/>
        <end position="170"/>
    </location>
</feature>
<dbReference type="EMBL" id="JAWJWE010000002">
    <property type="protein sequence ID" value="KAK6643289.1"/>
    <property type="molecule type" value="Genomic_DNA"/>
</dbReference>
<feature type="compositionally biased region" description="Low complexity" evidence="1">
    <location>
        <begin position="751"/>
        <end position="764"/>
    </location>
</feature>
<feature type="domain" description="SAM" evidence="2">
    <location>
        <begin position="249"/>
        <end position="313"/>
    </location>
</feature>
<accession>A0AAN8SC68</accession>
<comment type="caution">
    <text evidence="3">The sequence shown here is derived from an EMBL/GenBank/DDBJ whole genome shotgun (WGS) entry which is preliminary data.</text>
</comment>
<feature type="compositionally biased region" description="Low complexity" evidence="1">
    <location>
        <begin position="26"/>
        <end position="38"/>
    </location>
</feature>
<dbReference type="Proteomes" id="UP001372834">
    <property type="component" value="Unassembled WGS sequence"/>
</dbReference>
<reference evidence="3 4" key="1">
    <citation type="submission" date="2023-10" db="EMBL/GenBank/DDBJ databases">
        <title>Genomes of two closely related lineages of the louse Polyplax serrata with different host specificities.</title>
        <authorList>
            <person name="Martinu J."/>
            <person name="Tarabai H."/>
            <person name="Stefka J."/>
            <person name="Hypsa V."/>
        </authorList>
    </citation>
    <scope>NUCLEOTIDE SEQUENCE [LARGE SCALE GENOMIC DNA]</scope>
    <source>
        <strain evidence="3">HR10_N</strain>
    </source>
</reference>
<dbReference type="Pfam" id="PF00536">
    <property type="entry name" value="SAM_1"/>
    <property type="match status" value="2"/>
</dbReference>
<proteinExistence type="predicted"/>
<protein>
    <recommendedName>
        <fullName evidence="2">SAM domain-containing protein</fullName>
    </recommendedName>
</protein>
<evidence type="ECO:0000256" key="1">
    <source>
        <dbReference type="SAM" id="MobiDB-lite"/>
    </source>
</evidence>
<dbReference type="PANTHER" id="PTHR24155:SF11">
    <property type="entry name" value="CASKIN, ISOFORM B"/>
    <property type="match status" value="1"/>
</dbReference>
<dbReference type="PROSITE" id="PS50105">
    <property type="entry name" value="SAM_DOMAIN"/>
    <property type="match status" value="2"/>
</dbReference>
<dbReference type="GO" id="GO:0035591">
    <property type="term" value="F:signaling adaptor activity"/>
    <property type="evidence" value="ECO:0007669"/>
    <property type="project" value="TreeGrafter"/>
</dbReference>
<dbReference type="InterPro" id="IPR035497">
    <property type="entry name" value="Caskin1/2_SAM_1"/>
</dbReference>
<dbReference type="GO" id="GO:0007185">
    <property type="term" value="P:cell surface receptor protein tyrosine phosphatase signaling pathway"/>
    <property type="evidence" value="ECO:0007669"/>
    <property type="project" value="TreeGrafter"/>
</dbReference>
<gene>
    <name evidence="3" type="ORF">RUM43_004794</name>
</gene>
<dbReference type="GO" id="GO:0007409">
    <property type="term" value="P:axonogenesis"/>
    <property type="evidence" value="ECO:0007669"/>
    <property type="project" value="TreeGrafter"/>
</dbReference>
<dbReference type="FunFam" id="1.10.150.50:FF:000028">
    <property type="entry name" value="caskin-2 isoform X2"/>
    <property type="match status" value="1"/>
</dbReference>
<evidence type="ECO:0000313" key="3">
    <source>
        <dbReference type="EMBL" id="KAK6643289.1"/>
    </source>
</evidence>
<dbReference type="InterPro" id="IPR013761">
    <property type="entry name" value="SAM/pointed_sf"/>
</dbReference>
<name>A0AAN8SC68_POLSC</name>
<evidence type="ECO:0000259" key="2">
    <source>
        <dbReference type="PROSITE" id="PS50105"/>
    </source>
</evidence>
<dbReference type="InterPro" id="IPR035498">
    <property type="entry name" value="Caskin1/2_SAM_2"/>
</dbReference>
<dbReference type="Gene3D" id="1.10.150.50">
    <property type="entry name" value="Transcription Factor, Ets-1"/>
    <property type="match status" value="2"/>
</dbReference>
<dbReference type="SUPFAM" id="SSF47769">
    <property type="entry name" value="SAM/Pointed domain"/>
    <property type="match status" value="2"/>
</dbReference>
<feature type="region of interest" description="Disordered" evidence="1">
    <location>
        <begin position="608"/>
        <end position="650"/>
    </location>
</feature>
<dbReference type="PANTHER" id="PTHR24155">
    <property type="entry name" value="OSTEOCLAST-STIMULATING FACTOR 1"/>
    <property type="match status" value="1"/>
</dbReference>
<feature type="compositionally biased region" description="Low complexity" evidence="1">
    <location>
        <begin position="1"/>
        <end position="16"/>
    </location>
</feature>
<feature type="compositionally biased region" description="Polar residues" evidence="1">
    <location>
        <begin position="636"/>
        <end position="650"/>
    </location>
</feature>
<feature type="domain" description="SAM" evidence="2">
    <location>
        <begin position="185"/>
        <end position="243"/>
    </location>
</feature>
<feature type="region of interest" description="Disordered" evidence="1">
    <location>
        <begin position="742"/>
        <end position="769"/>
    </location>
</feature>
<dbReference type="CDD" id="cd09498">
    <property type="entry name" value="SAM_caskin1_2_repeat2"/>
    <property type="match status" value="1"/>
</dbReference>
<dbReference type="GO" id="GO:0005925">
    <property type="term" value="C:focal adhesion"/>
    <property type="evidence" value="ECO:0007669"/>
    <property type="project" value="TreeGrafter"/>
</dbReference>
<organism evidence="3 4">
    <name type="scientific">Polyplax serrata</name>
    <name type="common">Common mouse louse</name>
    <dbReference type="NCBI Taxonomy" id="468196"/>
    <lineage>
        <taxon>Eukaryota</taxon>
        <taxon>Metazoa</taxon>
        <taxon>Ecdysozoa</taxon>
        <taxon>Arthropoda</taxon>
        <taxon>Hexapoda</taxon>
        <taxon>Insecta</taxon>
        <taxon>Pterygota</taxon>
        <taxon>Neoptera</taxon>
        <taxon>Paraneoptera</taxon>
        <taxon>Psocodea</taxon>
        <taxon>Troctomorpha</taxon>
        <taxon>Phthiraptera</taxon>
        <taxon>Anoplura</taxon>
        <taxon>Polyplacidae</taxon>
        <taxon>Polyplax</taxon>
    </lineage>
</organism>
<dbReference type="FunFam" id="1.10.150.50:FF:000071">
    <property type="entry name" value="Caskin, isoform D"/>
    <property type="match status" value="1"/>
</dbReference>
<feature type="compositionally biased region" description="Polar residues" evidence="1">
    <location>
        <begin position="64"/>
        <end position="75"/>
    </location>
</feature>
<feature type="compositionally biased region" description="Low complexity" evidence="1">
    <location>
        <begin position="104"/>
        <end position="122"/>
    </location>
</feature>
<feature type="region of interest" description="Disordered" evidence="1">
    <location>
        <begin position="1"/>
        <end position="75"/>
    </location>
</feature>
<dbReference type="CDD" id="cd09497">
    <property type="entry name" value="SAM_caskin1_2_repeat1"/>
    <property type="match status" value="1"/>
</dbReference>
<dbReference type="AlphaFoldDB" id="A0AAN8SC68"/>
<dbReference type="GO" id="GO:0030424">
    <property type="term" value="C:axon"/>
    <property type="evidence" value="ECO:0007669"/>
    <property type="project" value="TreeGrafter"/>
</dbReference>
<dbReference type="InterPro" id="IPR001660">
    <property type="entry name" value="SAM"/>
</dbReference>